<dbReference type="OrthoDB" id="5887723at2"/>
<dbReference type="InterPro" id="IPR016163">
    <property type="entry name" value="Ald_DH_C"/>
</dbReference>
<dbReference type="InterPro" id="IPR016161">
    <property type="entry name" value="Ald_DH/histidinol_DH"/>
</dbReference>
<proteinExistence type="inferred from homology"/>
<dbReference type="InterPro" id="IPR015590">
    <property type="entry name" value="Aldehyde_DH_dom"/>
</dbReference>
<sequence>MNSYQQAQTAIPCTNPANGEHLGDVAIDTPDDVKAAVARAREAQKAWAKSTFKQRRAVLNHISDYILENVDDVCELIVKDAGKTYENALLGEVMPTCNKIKWLNKYGEKHLKPEKVGSGLLMHKKGRIEYVPLGVVGCIIPWNYPLQNIISSLVAPLMAGNAVILKPSEQVAFASNKFVEITNQALEKEGFSKDTVQLVQGYGDTGAALISARVDKILFIGSVGNGRRIIQASAEHITPVVMELGGKDPMIICDDAHLEKAVHSAIGGCFINLGQNCVASERIIVMAPMYDKFCQRAGEIANSLRQGEAKRGGNVDVGAMTTPIQVGITEKLVNDAIAKGATVLAGGKRPEGNGCFYPPTILTDLTDDMDIVTTEVFGPVMLVFKANDEEHAIAMANDSNLGLQSSVITHDRARGDRIASRIESGAVCINDFGLCYVNQDLPFGGTKYSGYGVMNGRDGLRAYTTPKAILADRLPLEIPPALFPVGSKDYDSAKASMRLLFGRGTGYRLKNLMALIGVSIMARFSK</sequence>
<dbReference type="FunFam" id="3.40.309.10:FF:000009">
    <property type="entry name" value="Aldehyde dehydrogenase A"/>
    <property type="match status" value="1"/>
</dbReference>
<dbReference type="PANTHER" id="PTHR11699">
    <property type="entry name" value="ALDEHYDE DEHYDROGENASE-RELATED"/>
    <property type="match status" value="1"/>
</dbReference>
<protein>
    <recommendedName>
        <fullName evidence="3">Aldehyde dehydrogenase</fullName>
    </recommendedName>
</protein>
<dbReference type="InterPro" id="IPR016162">
    <property type="entry name" value="Ald_DH_N"/>
</dbReference>
<evidence type="ECO:0000313" key="9">
    <source>
        <dbReference type="Proteomes" id="UP000434580"/>
    </source>
</evidence>
<dbReference type="Pfam" id="PF00171">
    <property type="entry name" value="Aldedh"/>
    <property type="match status" value="1"/>
</dbReference>
<organism evidence="8 9">
    <name type="scientific">BD1-7 clade bacterium</name>
    <dbReference type="NCBI Taxonomy" id="2029982"/>
    <lineage>
        <taxon>Bacteria</taxon>
        <taxon>Pseudomonadati</taxon>
        <taxon>Pseudomonadota</taxon>
        <taxon>Gammaproteobacteria</taxon>
        <taxon>Cellvibrionales</taxon>
        <taxon>Spongiibacteraceae</taxon>
        <taxon>BD1-7 clade</taxon>
    </lineage>
</organism>
<feature type="active site" evidence="4">
    <location>
        <position position="277"/>
    </location>
</feature>
<keyword evidence="2 3" id="KW-0560">Oxidoreductase</keyword>
<evidence type="ECO:0000256" key="3">
    <source>
        <dbReference type="PIRNR" id="PIRNR036492"/>
    </source>
</evidence>
<dbReference type="AlphaFoldDB" id="A0A5S9MTW8"/>
<comment type="similarity">
    <text evidence="1 3 6">Belongs to the aldehyde dehydrogenase family.</text>
</comment>
<feature type="active site" evidence="4 5">
    <location>
        <position position="243"/>
    </location>
</feature>
<name>A0A5S9MTW8_9GAMM</name>
<evidence type="ECO:0000259" key="7">
    <source>
        <dbReference type="Pfam" id="PF00171"/>
    </source>
</evidence>
<evidence type="ECO:0000256" key="1">
    <source>
        <dbReference type="ARBA" id="ARBA00009986"/>
    </source>
</evidence>
<dbReference type="Gene3D" id="3.40.309.10">
    <property type="entry name" value="Aldehyde Dehydrogenase, Chain A, domain 2"/>
    <property type="match status" value="1"/>
</dbReference>
<evidence type="ECO:0000256" key="2">
    <source>
        <dbReference type="ARBA" id="ARBA00023002"/>
    </source>
</evidence>
<dbReference type="Proteomes" id="UP000434580">
    <property type="component" value="Unassembled WGS sequence"/>
</dbReference>
<dbReference type="InterPro" id="IPR012394">
    <property type="entry name" value="Aldehyde_DH_NAD(P)"/>
</dbReference>
<reference evidence="8 9" key="1">
    <citation type="submission" date="2019-11" db="EMBL/GenBank/DDBJ databases">
        <authorList>
            <person name="Holert J."/>
        </authorList>
    </citation>
    <scope>NUCLEOTIDE SEQUENCE [LARGE SCALE GENOMIC DNA]</scope>
    <source>
        <strain evidence="8">BC5_2</strain>
    </source>
</reference>
<dbReference type="GO" id="GO:0016620">
    <property type="term" value="F:oxidoreductase activity, acting on the aldehyde or oxo group of donors, NAD or NADP as acceptor"/>
    <property type="evidence" value="ECO:0007669"/>
    <property type="project" value="InterPro"/>
</dbReference>
<accession>A0A5S9MTW8</accession>
<dbReference type="Gene3D" id="3.40.605.10">
    <property type="entry name" value="Aldehyde Dehydrogenase, Chain A, domain 1"/>
    <property type="match status" value="1"/>
</dbReference>
<dbReference type="EMBL" id="CACSII010000001">
    <property type="protein sequence ID" value="CAA0079693.1"/>
    <property type="molecule type" value="Genomic_DNA"/>
</dbReference>
<dbReference type="GO" id="GO:0006081">
    <property type="term" value="P:aldehyde metabolic process"/>
    <property type="evidence" value="ECO:0007669"/>
    <property type="project" value="InterPro"/>
</dbReference>
<dbReference type="InterPro" id="IPR029510">
    <property type="entry name" value="Ald_DH_CS_GLU"/>
</dbReference>
<feature type="domain" description="Aldehyde dehydrogenase" evidence="7">
    <location>
        <begin position="7"/>
        <end position="469"/>
    </location>
</feature>
<dbReference type="SUPFAM" id="SSF53720">
    <property type="entry name" value="ALDH-like"/>
    <property type="match status" value="1"/>
</dbReference>
<gene>
    <name evidence="8" type="primary">gabD2_1</name>
    <name evidence="8" type="ORF">DPBNPPHM_00166</name>
</gene>
<dbReference type="PROSITE" id="PS00687">
    <property type="entry name" value="ALDEHYDE_DEHYDR_GLU"/>
    <property type="match status" value="1"/>
</dbReference>
<evidence type="ECO:0000256" key="4">
    <source>
        <dbReference type="PIRSR" id="PIRSR036492-1"/>
    </source>
</evidence>
<dbReference type="PIRSF" id="PIRSF036492">
    <property type="entry name" value="ALDH"/>
    <property type="match status" value="1"/>
</dbReference>
<evidence type="ECO:0000313" key="8">
    <source>
        <dbReference type="EMBL" id="CAA0079693.1"/>
    </source>
</evidence>
<evidence type="ECO:0000256" key="5">
    <source>
        <dbReference type="PROSITE-ProRule" id="PRU10007"/>
    </source>
</evidence>
<evidence type="ECO:0000256" key="6">
    <source>
        <dbReference type="RuleBase" id="RU003345"/>
    </source>
</evidence>